<dbReference type="SUPFAM" id="SSF52266">
    <property type="entry name" value="SGNH hydrolase"/>
    <property type="match status" value="1"/>
</dbReference>
<dbReference type="SUPFAM" id="SSF69360">
    <property type="entry name" value="Cell wall binding repeat"/>
    <property type="match status" value="1"/>
</dbReference>
<dbReference type="Pfam" id="PF13472">
    <property type="entry name" value="Lipase_GDSL_2"/>
    <property type="match status" value="1"/>
</dbReference>
<dbReference type="Gene3D" id="2.10.270.10">
    <property type="entry name" value="Cholin Binding"/>
    <property type="match status" value="2"/>
</dbReference>
<evidence type="ECO:0000313" key="5">
    <source>
        <dbReference type="Proteomes" id="UP001168505"/>
    </source>
</evidence>
<dbReference type="InterPro" id="IPR013830">
    <property type="entry name" value="SGNH_hydro"/>
</dbReference>
<dbReference type="Gene3D" id="3.40.50.1110">
    <property type="entry name" value="SGNH hydrolase"/>
    <property type="match status" value="1"/>
</dbReference>
<feature type="compositionally biased region" description="Acidic residues" evidence="1">
    <location>
        <begin position="48"/>
        <end position="112"/>
    </location>
</feature>
<evidence type="ECO:0000259" key="3">
    <source>
        <dbReference type="Pfam" id="PF13472"/>
    </source>
</evidence>
<dbReference type="AlphaFoldDB" id="A0AAW7JQA8"/>
<accession>A0AAW7JQA8</accession>
<keyword evidence="2" id="KW-0732">Signal</keyword>
<evidence type="ECO:0000313" key="4">
    <source>
        <dbReference type="EMBL" id="MDN0069222.1"/>
    </source>
</evidence>
<proteinExistence type="predicted"/>
<gene>
    <name evidence="4" type="ORF">QVN40_05810</name>
</gene>
<feature type="signal peptide" evidence="2">
    <location>
        <begin position="1"/>
        <end position="27"/>
    </location>
</feature>
<reference evidence="4" key="1">
    <citation type="submission" date="2023-06" db="EMBL/GenBank/DDBJ databases">
        <authorList>
            <person name="Zeman M."/>
            <person name="Kubasova T."/>
            <person name="Jahodarova E."/>
            <person name="Nykrynova M."/>
            <person name="Rychlik I."/>
        </authorList>
    </citation>
    <scope>NUCLEOTIDE SEQUENCE</scope>
    <source>
        <strain evidence="4">15_COKtk</strain>
    </source>
</reference>
<dbReference type="CDD" id="cd00229">
    <property type="entry name" value="SGNH_hydrolase"/>
    <property type="match status" value="1"/>
</dbReference>
<feature type="chain" id="PRO_5044026529" evidence="2">
    <location>
        <begin position="28"/>
        <end position="549"/>
    </location>
</feature>
<feature type="region of interest" description="Disordered" evidence="1">
    <location>
        <begin position="44"/>
        <end position="134"/>
    </location>
</feature>
<evidence type="ECO:0000256" key="2">
    <source>
        <dbReference type="SAM" id="SignalP"/>
    </source>
</evidence>
<dbReference type="EMBL" id="JAUEIR010000004">
    <property type="protein sequence ID" value="MDN0069222.1"/>
    <property type="molecule type" value="Genomic_DNA"/>
</dbReference>
<dbReference type="Proteomes" id="UP001168505">
    <property type="component" value="Unassembled WGS sequence"/>
</dbReference>
<dbReference type="InterPro" id="IPR036514">
    <property type="entry name" value="SGNH_hydro_sf"/>
</dbReference>
<organism evidence="4 5">
    <name type="scientific">Collinsella ihumii</name>
    <dbReference type="NCBI Taxonomy" id="1720204"/>
    <lineage>
        <taxon>Bacteria</taxon>
        <taxon>Bacillati</taxon>
        <taxon>Actinomycetota</taxon>
        <taxon>Coriobacteriia</taxon>
        <taxon>Coriobacteriales</taxon>
        <taxon>Coriobacteriaceae</taxon>
        <taxon>Collinsella</taxon>
    </lineage>
</organism>
<name>A0AAW7JQA8_9ACTN</name>
<reference evidence="4" key="2">
    <citation type="submission" date="2023-08" db="EMBL/GenBank/DDBJ databases">
        <title>Identification and characterization of horizontal gene transfer across gut microbiota members of farm animals based on homology search.</title>
        <authorList>
            <person name="Schwarzerova J."/>
            <person name="Nykrynova M."/>
            <person name="Jureckova K."/>
            <person name="Cejkova D."/>
            <person name="Rychlik I."/>
        </authorList>
    </citation>
    <scope>NUCLEOTIDE SEQUENCE</scope>
    <source>
        <strain evidence="4">15_COKtk</strain>
    </source>
</reference>
<comment type="caution">
    <text evidence="4">The sequence shown here is derived from an EMBL/GenBank/DDBJ whole genome shotgun (WGS) entry which is preliminary data.</text>
</comment>
<feature type="domain" description="SGNH hydrolase-type esterase" evidence="3">
    <location>
        <begin position="345"/>
        <end position="537"/>
    </location>
</feature>
<dbReference type="RefSeq" id="WP_289827043.1">
    <property type="nucleotide sequence ID" value="NZ_JAUEIR010000004.1"/>
</dbReference>
<evidence type="ECO:0000256" key="1">
    <source>
        <dbReference type="SAM" id="MobiDB-lite"/>
    </source>
</evidence>
<protein>
    <submittedName>
        <fullName evidence="4">GDSL-type esterase/lipase family protein</fullName>
    </submittedName>
</protein>
<sequence length="549" mass="59454">MSVRFLSLRASLAVTCGLMLCATGALAPVSAFAADETASAIDAPAPTDAEDAADDLPAGDDSAGDADTELPGSEDPDTDGGSDTADPENPDAPGDADDPGDPEDPEDPDAPETPDNPDNPDQTGPEAPAGGTGWSVWAGERYWYDDGVMARDKQVYDPGTDAWYWFDADGTMATDKDVFIPVSNEDRSRGKWVRYDGEGHMVKGEDFRYGGWYYLDPITGEMAKGFRYIEQSQKWVFYDYTTGKMLYGEQGIDGSWYYLDEVTGAVTYGWHYLASQNKTVYYSWPAGTMVHGDCLIGQTWYRFDPYTGALAGGQQRPSMTIPAGFASALPLDTLLSSEGVDSVRILGDSIMAGLGAPGFVPGSENLLFSLDGESYYEPSASVDCAANRLRSALAARGATMVNASVSGKGSMNFFNRLGEDALGDEDAAIVILGTNDRGAYDRTETLADFRRYAEELLTRVAERYQGRMIVLSSMPVVRETYNFSLAEVSSTLRSLCSEHGWAFGSLYDAYRYVASAEGLPLEAFYTDGTHPNRLGQEVLWSALSQVLRI</sequence>